<protein>
    <submittedName>
        <fullName evidence="1">Uncharacterized protein</fullName>
    </submittedName>
</protein>
<proteinExistence type="predicted"/>
<evidence type="ECO:0000313" key="2">
    <source>
        <dbReference type="Proteomes" id="UP000270673"/>
    </source>
</evidence>
<organism evidence="1 2">
    <name type="scientific">Butyricimonas faecalis</name>
    <dbReference type="NCBI Taxonomy" id="2093856"/>
    <lineage>
        <taxon>Bacteria</taxon>
        <taxon>Pseudomonadati</taxon>
        <taxon>Bacteroidota</taxon>
        <taxon>Bacteroidia</taxon>
        <taxon>Bacteroidales</taxon>
        <taxon>Odoribacteraceae</taxon>
        <taxon>Butyricimonas</taxon>
    </lineage>
</organism>
<accession>A0A3S9VNW4</accession>
<keyword evidence="2" id="KW-1185">Reference proteome</keyword>
<dbReference type="RefSeq" id="WP_106624393.1">
    <property type="nucleotide sequence ID" value="NZ_CP032819.1"/>
</dbReference>
<evidence type="ECO:0000313" key="1">
    <source>
        <dbReference type="EMBL" id="AZS28253.1"/>
    </source>
</evidence>
<dbReference type="OrthoDB" id="1121857at2"/>
<dbReference type="AlphaFoldDB" id="A0A3S9VNW4"/>
<dbReference type="Proteomes" id="UP000270673">
    <property type="component" value="Chromosome"/>
</dbReference>
<gene>
    <name evidence="1" type="ORF">D8S85_00935</name>
</gene>
<dbReference type="EMBL" id="CP032819">
    <property type="protein sequence ID" value="AZS28253.1"/>
    <property type="molecule type" value="Genomic_DNA"/>
</dbReference>
<name>A0A3S9VNW4_9BACT</name>
<dbReference type="KEGG" id="buy:D8S85_00935"/>
<reference evidence="1 2" key="1">
    <citation type="submission" date="2018-10" db="EMBL/GenBank/DDBJ databases">
        <title>Butyricimonas faecalis sp. nov., isolated from human faeces and emended description of the genus Butyricimonas.</title>
        <authorList>
            <person name="Le Roy T."/>
            <person name="Van der Smissen P."/>
            <person name="Paquot A."/>
            <person name="Delzenne N."/>
            <person name="Muccioli G."/>
            <person name="Collet J.-F."/>
            <person name="Cani P.D."/>
        </authorList>
    </citation>
    <scope>NUCLEOTIDE SEQUENCE [LARGE SCALE GENOMIC DNA]</scope>
    <source>
        <strain evidence="1 2">H184</strain>
    </source>
</reference>
<sequence length="96" mass="11070">MASIRRLKKDVDYLTFAVIADCMNYNSSVGKSESEVVNIVKKMVEYRNETRTKISARKSFNDKKEVRAYYKGISIDLLKTVDGEFTRLSELVKQHA</sequence>